<evidence type="ECO:0000256" key="1">
    <source>
        <dbReference type="SAM" id="MobiDB-lite"/>
    </source>
</evidence>
<keyword evidence="2" id="KW-0812">Transmembrane</keyword>
<feature type="transmembrane region" description="Helical" evidence="2">
    <location>
        <begin position="39"/>
        <end position="60"/>
    </location>
</feature>
<organism evidence="3 4">
    <name type="scientific">Ilyodon furcidens</name>
    <name type="common">goldbreast splitfin</name>
    <dbReference type="NCBI Taxonomy" id="33524"/>
    <lineage>
        <taxon>Eukaryota</taxon>
        <taxon>Metazoa</taxon>
        <taxon>Chordata</taxon>
        <taxon>Craniata</taxon>
        <taxon>Vertebrata</taxon>
        <taxon>Euteleostomi</taxon>
        <taxon>Actinopterygii</taxon>
        <taxon>Neopterygii</taxon>
        <taxon>Teleostei</taxon>
        <taxon>Neoteleostei</taxon>
        <taxon>Acanthomorphata</taxon>
        <taxon>Ovalentaria</taxon>
        <taxon>Atherinomorphae</taxon>
        <taxon>Cyprinodontiformes</taxon>
        <taxon>Goodeidae</taxon>
        <taxon>Ilyodon</taxon>
    </lineage>
</organism>
<reference evidence="3 4" key="1">
    <citation type="submission" date="2021-06" db="EMBL/GenBank/DDBJ databases">
        <authorList>
            <person name="Palmer J.M."/>
        </authorList>
    </citation>
    <scope>NUCLEOTIDE SEQUENCE [LARGE SCALE GENOMIC DNA]</scope>
    <source>
        <strain evidence="4">if_2019</strain>
        <tissue evidence="3">Muscle</tissue>
    </source>
</reference>
<comment type="caution">
    <text evidence="3">The sequence shown here is derived from an EMBL/GenBank/DDBJ whole genome shotgun (WGS) entry which is preliminary data.</text>
</comment>
<dbReference type="Proteomes" id="UP001482620">
    <property type="component" value="Unassembled WGS sequence"/>
</dbReference>
<feature type="region of interest" description="Disordered" evidence="1">
    <location>
        <begin position="75"/>
        <end position="104"/>
    </location>
</feature>
<evidence type="ECO:0000313" key="3">
    <source>
        <dbReference type="EMBL" id="MEQ2224786.1"/>
    </source>
</evidence>
<keyword evidence="2" id="KW-0472">Membrane</keyword>
<evidence type="ECO:0000313" key="4">
    <source>
        <dbReference type="Proteomes" id="UP001482620"/>
    </source>
</evidence>
<name>A0ABV0SXE2_9TELE</name>
<protein>
    <submittedName>
        <fullName evidence="3">Uncharacterized protein</fullName>
    </submittedName>
</protein>
<sequence>MVSLFKAKNMKLNSERKKKKTEDVAYRPGDGNLVRSVCLPSLSVIICCVVIGSAGFSVLFRGGFMKMDLLGQLNHPTNQKTTTPSPSMVTGSKTPNIPHSTFNI</sequence>
<accession>A0ABV0SXE2</accession>
<keyword evidence="4" id="KW-1185">Reference proteome</keyword>
<proteinExistence type="predicted"/>
<keyword evidence="2" id="KW-1133">Transmembrane helix</keyword>
<dbReference type="EMBL" id="JAHRIQ010012415">
    <property type="protein sequence ID" value="MEQ2224786.1"/>
    <property type="molecule type" value="Genomic_DNA"/>
</dbReference>
<evidence type="ECO:0000256" key="2">
    <source>
        <dbReference type="SAM" id="Phobius"/>
    </source>
</evidence>
<gene>
    <name evidence="3" type="ORF">ILYODFUR_011123</name>
</gene>